<keyword evidence="1 2" id="KW-0732">Signal</keyword>
<reference evidence="4 5" key="1">
    <citation type="journal article" date="2019" name="Nat. Ecol. Evol.">
        <title>Megaphylogeny resolves global patterns of mushroom evolution.</title>
        <authorList>
            <person name="Varga T."/>
            <person name="Krizsan K."/>
            <person name="Foldi C."/>
            <person name="Dima B."/>
            <person name="Sanchez-Garcia M."/>
            <person name="Sanchez-Ramirez S."/>
            <person name="Szollosi G.J."/>
            <person name="Szarkandi J.G."/>
            <person name="Papp V."/>
            <person name="Albert L."/>
            <person name="Andreopoulos W."/>
            <person name="Angelini C."/>
            <person name="Antonin V."/>
            <person name="Barry K.W."/>
            <person name="Bougher N.L."/>
            <person name="Buchanan P."/>
            <person name="Buyck B."/>
            <person name="Bense V."/>
            <person name="Catcheside P."/>
            <person name="Chovatia M."/>
            <person name="Cooper J."/>
            <person name="Damon W."/>
            <person name="Desjardin D."/>
            <person name="Finy P."/>
            <person name="Geml J."/>
            <person name="Haridas S."/>
            <person name="Hughes K."/>
            <person name="Justo A."/>
            <person name="Karasinski D."/>
            <person name="Kautmanova I."/>
            <person name="Kiss B."/>
            <person name="Kocsube S."/>
            <person name="Kotiranta H."/>
            <person name="LaButti K.M."/>
            <person name="Lechner B.E."/>
            <person name="Liimatainen K."/>
            <person name="Lipzen A."/>
            <person name="Lukacs Z."/>
            <person name="Mihaltcheva S."/>
            <person name="Morgado L.N."/>
            <person name="Niskanen T."/>
            <person name="Noordeloos M.E."/>
            <person name="Ohm R.A."/>
            <person name="Ortiz-Santana B."/>
            <person name="Ovrebo C."/>
            <person name="Racz N."/>
            <person name="Riley R."/>
            <person name="Savchenko A."/>
            <person name="Shiryaev A."/>
            <person name="Soop K."/>
            <person name="Spirin V."/>
            <person name="Szebenyi C."/>
            <person name="Tomsovsky M."/>
            <person name="Tulloss R.E."/>
            <person name="Uehling J."/>
            <person name="Grigoriev I.V."/>
            <person name="Vagvolgyi C."/>
            <person name="Papp T."/>
            <person name="Martin F.M."/>
            <person name="Miettinen O."/>
            <person name="Hibbett D.S."/>
            <person name="Nagy L.G."/>
        </authorList>
    </citation>
    <scope>NUCLEOTIDE SEQUENCE [LARGE SCALE GENOMIC DNA]</scope>
    <source>
        <strain evidence="4 5">OMC1185</strain>
    </source>
</reference>
<dbReference type="InterPro" id="IPR040200">
    <property type="entry name" value="Mug57-like"/>
</dbReference>
<feature type="signal peptide" evidence="2">
    <location>
        <begin position="1"/>
        <end position="16"/>
    </location>
</feature>
<dbReference type="SUPFAM" id="SSF82153">
    <property type="entry name" value="FAS1 domain"/>
    <property type="match status" value="1"/>
</dbReference>
<dbReference type="PROSITE" id="PS50213">
    <property type="entry name" value="FAS1"/>
    <property type="match status" value="1"/>
</dbReference>
<dbReference type="Pfam" id="PF02469">
    <property type="entry name" value="Fasciclin"/>
    <property type="match status" value="1"/>
</dbReference>
<dbReference type="Gene3D" id="2.30.180.10">
    <property type="entry name" value="FAS1 domain"/>
    <property type="match status" value="1"/>
</dbReference>
<evidence type="ECO:0000313" key="5">
    <source>
        <dbReference type="Proteomes" id="UP000305948"/>
    </source>
</evidence>
<dbReference type="AlphaFoldDB" id="A0A5C3NHF1"/>
<name>A0A5C3NHF1_9AGAM</name>
<evidence type="ECO:0000256" key="1">
    <source>
        <dbReference type="ARBA" id="ARBA00022729"/>
    </source>
</evidence>
<dbReference type="InterPro" id="IPR036378">
    <property type="entry name" value="FAS1_dom_sf"/>
</dbReference>
<sequence>MRGLFFSLFVLPLLAAASFEGQTVLSDIDDMAEAPIVQTQPRLADLLTIESSASIFYSYAREVELSELFNEESARVTLLVPTNKAVMALARKPHQGPAPLEDGRVISEQEYDALSKENVQRWISAHIIPESPIDLESRSYDTLLPGKSVEFQRIEGHSDRPDWARIVVDGEIHILRETEAINGVLYLIDGTVKID</sequence>
<evidence type="ECO:0000256" key="2">
    <source>
        <dbReference type="SAM" id="SignalP"/>
    </source>
</evidence>
<dbReference type="STRING" id="5364.A0A5C3NHF1"/>
<dbReference type="EMBL" id="ML213503">
    <property type="protein sequence ID" value="TFK56822.1"/>
    <property type="molecule type" value="Genomic_DNA"/>
</dbReference>
<protein>
    <recommendedName>
        <fullName evidence="3">FAS1 domain-containing protein</fullName>
    </recommendedName>
</protein>
<dbReference type="InterPro" id="IPR000782">
    <property type="entry name" value="FAS1_domain"/>
</dbReference>
<feature type="chain" id="PRO_5022965046" description="FAS1 domain-containing protein" evidence="2">
    <location>
        <begin position="17"/>
        <end position="195"/>
    </location>
</feature>
<evidence type="ECO:0000259" key="3">
    <source>
        <dbReference type="PROSITE" id="PS50213"/>
    </source>
</evidence>
<proteinExistence type="predicted"/>
<dbReference type="PANTHER" id="PTHR28156">
    <property type="entry name" value="FAS1 DOMAIN-CONTAINING PROTEIN YDR262W"/>
    <property type="match status" value="1"/>
</dbReference>
<organism evidence="4 5">
    <name type="scientific">Heliocybe sulcata</name>
    <dbReference type="NCBI Taxonomy" id="5364"/>
    <lineage>
        <taxon>Eukaryota</taxon>
        <taxon>Fungi</taxon>
        <taxon>Dikarya</taxon>
        <taxon>Basidiomycota</taxon>
        <taxon>Agaricomycotina</taxon>
        <taxon>Agaricomycetes</taxon>
        <taxon>Gloeophyllales</taxon>
        <taxon>Gloeophyllaceae</taxon>
        <taxon>Heliocybe</taxon>
    </lineage>
</organism>
<accession>A0A5C3NHF1</accession>
<evidence type="ECO:0000313" key="4">
    <source>
        <dbReference type="EMBL" id="TFK56822.1"/>
    </source>
</evidence>
<feature type="domain" description="FAS1" evidence="3">
    <location>
        <begin position="40"/>
        <end position="192"/>
    </location>
</feature>
<dbReference type="OrthoDB" id="5551751at2759"/>
<dbReference type="PANTHER" id="PTHR28156:SF1">
    <property type="entry name" value="FAS1 DOMAIN-CONTAINING PROTEIN YDR262W"/>
    <property type="match status" value="1"/>
</dbReference>
<gene>
    <name evidence="4" type="ORF">OE88DRAFT_1640661</name>
</gene>
<dbReference type="Proteomes" id="UP000305948">
    <property type="component" value="Unassembled WGS sequence"/>
</dbReference>
<keyword evidence="5" id="KW-1185">Reference proteome</keyword>